<comment type="caution">
    <text evidence="2">The sequence shown here is derived from an EMBL/GenBank/DDBJ whole genome shotgun (WGS) entry which is preliminary data.</text>
</comment>
<protein>
    <submittedName>
        <fullName evidence="2">Acid ceramidase-like protein</fullName>
    </submittedName>
</protein>
<dbReference type="Gene3D" id="3.60.60.10">
    <property type="entry name" value="Penicillin V Acylase, Chain A"/>
    <property type="match status" value="1"/>
</dbReference>
<dbReference type="Gene3D" id="1.10.10.2120">
    <property type="match status" value="1"/>
</dbReference>
<name>A0A152AAA8_TIELA</name>
<dbReference type="OMA" id="HMFPELV"/>
<evidence type="ECO:0000313" key="2">
    <source>
        <dbReference type="EMBL" id="KYR03163.1"/>
    </source>
</evidence>
<gene>
    <name evidence="2" type="ORF">DLAC_00664</name>
</gene>
<dbReference type="PANTHER" id="PTHR35190">
    <property type="entry name" value="PROTEIN DCD1B"/>
    <property type="match status" value="1"/>
</dbReference>
<dbReference type="InterPro" id="IPR047803">
    <property type="entry name" value="DCD1A/B-like"/>
</dbReference>
<sequence>MENEVEWHPSSEGSTSSSEDPKHNCKGSVNSNIIWNETPEFVTQVDNGLLYKVGSQNTTVNLLHVYGTPYQMGYAHGQLLKEQMNVMYPQFLSYAEEAIGKNLPAFINILPDFIIKMIEDFGVNFALDYIALVTKPYTAAEFYEELKGLSDGSGLDYQMIIRLHMFPELVKAHCSILGAWGEATPNGGLIQLRALDWGLDNPLVSVPTFIVYHPEAGNGHVFSILSWSGYIGALTGYSQRVGVSQKVWIKYNGTYSYEGIPFYFNLRNMLQYDTSIDEVLNRIYNTQRTCSIFLGVGSNESSQAVVVEYSHDVVRVFDDDTPFPGYAPQSPEHPFFNDIVYVDKHTQPNSDPCMPSLISEYYGQINAQALINLVAQFQTGDLHAAIYDFEANTVYISVASTFQPSLWPLPNPKSITAAYENQWIQLDMNTLFSTSNPGL</sequence>
<dbReference type="NCBIfam" id="NF040521">
    <property type="entry name" value="C45_proenzyme"/>
    <property type="match status" value="1"/>
</dbReference>
<reference evidence="2 3" key="1">
    <citation type="submission" date="2015-12" db="EMBL/GenBank/DDBJ databases">
        <title>Dictyostelia acquired genes for synthesis and detection of signals that induce cell-type specialization by lateral gene transfer from prokaryotes.</title>
        <authorList>
            <person name="Gloeckner G."/>
            <person name="Schaap P."/>
        </authorList>
    </citation>
    <scope>NUCLEOTIDE SEQUENCE [LARGE SCALE GENOMIC DNA]</scope>
    <source>
        <strain evidence="2 3">TK</strain>
    </source>
</reference>
<dbReference type="InterPro" id="IPR047794">
    <property type="entry name" value="C45_proenzyme-like"/>
</dbReference>
<proteinExistence type="predicted"/>
<feature type="region of interest" description="Disordered" evidence="1">
    <location>
        <begin position="1"/>
        <end position="24"/>
    </location>
</feature>
<dbReference type="InParanoid" id="A0A152AAA8"/>
<dbReference type="Proteomes" id="UP000076078">
    <property type="component" value="Unassembled WGS sequence"/>
</dbReference>
<dbReference type="OrthoDB" id="189997at2759"/>
<organism evidence="2 3">
    <name type="scientific">Tieghemostelium lacteum</name>
    <name type="common">Slime mold</name>
    <name type="synonym">Dictyostelium lacteum</name>
    <dbReference type="NCBI Taxonomy" id="361077"/>
    <lineage>
        <taxon>Eukaryota</taxon>
        <taxon>Amoebozoa</taxon>
        <taxon>Evosea</taxon>
        <taxon>Eumycetozoa</taxon>
        <taxon>Dictyostelia</taxon>
        <taxon>Dictyosteliales</taxon>
        <taxon>Raperosteliaceae</taxon>
        <taxon>Tieghemostelium</taxon>
    </lineage>
</organism>
<dbReference type="AlphaFoldDB" id="A0A152AAA8"/>
<evidence type="ECO:0000256" key="1">
    <source>
        <dbReference type="SAM" id="MobiDB-lite"/>
    </source>
</evidence>
<accession>A0A152AAA8</accession>
<dbReference type="EMBL" id="LODT01000001">
    <property type="protein sequence ID" value="KYR03163.1"/>
    <property type="molecule type" value="Genomic_DNA"/>
</dbReference>
<keyword evidence="3" id="KW-1185">Reference proteome</keyword>
<dbReference type="FunCoup" id="A0A152AAA8">
    <property type="interactions" value="1"/>
</dbReference>
<dbReference type="PANTHER" id="PTHR35190:SF2">
    <property type="entry name" value="PROTEIN DCD1B"/>
    <property type="match status" value="1"/>
</dbReference>
<evidence type="ECO:0000313" key="3">
    <source>
        <dbReference type="Proteomes" id="UP000076078"/>
    </source>
</evidence>